<dbReference type="AlphaFoldDB" id="A0A5K7SB71"/>
<evidence type="ECO:0000313" key="4">
    <source>
        <dbReference type="EMBL" id="BBE18810.1"/>
    </source>
</evidence>
<dbReference type="SUPFAM" id="SSF53756">
    <property type="entry name" value="UDP-Glycosyltransferase/glycogen phosphorylase"/>
    <property type="match status" value="1"/>
</dbReference>
<dbReference type="InterPro" id="IPR001296">
    <property type="entry name" value="Glyco_trans_1"/>
</dbReference>
<dbReference type="PANTHER" id="PTHR46401">
    <property type="entry name" value="GLYCOSYLTRANSFERASE WBBK-RELATED"/>
    <property type="match status" value="1"/>
</dbReference>
<protein>
    <submittedName>
        <fullName evidence="4">Glycosyl transferase, group 1</fullName>
    </submittedName>
</protein>
<dbReference type="GO" id="GO:0016757">
    <property type="term" value="F:glycosyltransferase activity"/>
    <property type="evidence" value="ECO:0007669"/>
    <property type="project" value="InterPro"/>
</dbReference>
<feature type="domain" description="Glycosyl transferase family 1" evidence="2">
    <location>
        <begin position="190"/>
        <end position="346"/>
    </location>
</feature>
<dbReference type="Gene3D" id="3.40.50.2000">
    <property type="entry name" value="Glycogen Phosphorylase B"/>
    <property type="match status" value="2"/>
</dbReference>
<sequence>MRIGFDAKRAFNNAAGLGNFSRNSIRALSRQFPNDRYFLFHPGNSNPLFKAPVNSSEIKPRSILWKTLKFGWRSFRVGELAKKLDLDIYHGLSHELPIWIENSNIKTVVTIHDLIYLRYPEYYHRIDRKIYDQKFRRACKVATCIHAISEQTKQDLMTYFFIPEDKIKVIYQSINPVFFERIDDEKKLELRKKYQLPAKFILSVGTVEPRKNLLGLLEGMVQSKAYVPLVVVGKLTDYQLKVQKFIEADLNRLEVFFLSQIPDDELAVIYQMAEVMVYPSFFEGFGLPVAEAQASGCPVITSHTSSLPEVGGDAALYINPLRPEAIGNALTTILSDATLRESLVAKGLINAQRYTPANFARQLKHLYNTIAE</sequence>
<accession>A0A5K7SB71</accession>
<reference evidence="4" key="1">
    <citation type="journal article" date="2020" name="Int. J. Syst. Evol. Microbiol.">
        <title>Aquipluma nitroreducens gen. nov. sp. nov., a novel facultatively anaerobic bacterium isolated from a freshwater lake.</title>
        <authorList>
            <person name="Watanabe M."/>
            <person name="Kojima H."/>
            <person name="Fukui M."/>
        </authorList>
    </citation>
    <scope>NUCLEOTIDE SEQUENCE</scope>
    <source>
        <strain evidence="4">MeG22</strain>
    </source>
</reference>
<dbReference type="Proteomes" id="UP001193389">
    <property type="component" value="Chromosome"/>
</dbReference>
<proteinExistence type="predicted"/>
<evidence type="ECO:0000259" key="2">
    <source>
        <dbReference type="Pfam" id="PF00534"/>
    </source>
</evidence>
<keyword evidence="5" id="KW-1185">Reference proteome</keyword>
<evidence type="ECO:0000256" key="1">
    <source>
        <dbReference type="ARBA" id="ARBA00022679"/>
    </source>
</evidence>
<feature type="domain" description="Glycosyltransferase subfamily 4-like N-terminal" evidence="3">
    <location>
        <begin position="25"/>
        <end position="176"/>
    </location>
</feature>
<name>A0A5K7SB71_9BACT</name>
<evidence type="ECO:0000259" key="3">
    <source>
        <dbReference type="Pfam" id="PF13439"/>
    </source>
</evidence>
<dbReference type="KEGG" id="anf:AQPE_2978"/>
<dbReference type="Pfam" id="PF00534">
    <property type="entry name" value="Glycos_transf_1"/>
    <property type="match status" value="1"/>
</dbReference>
<organism evidence="4 5">
    <name type="scientific">Aquipluma nitroreducens</name>
    <dbReference type="NCBI Taxonomy" id="2010828"/>
    <lineage>
        <taxon>Bacteria</taxon>
        <taxon>Pseudomonadati</taxon>
        <taxon>Bacteroidota</taxon>
        <taxon>Bacteroidia</taxon>
        <taxon>Marinilabiliales</taxon>
        <taxon>Prolixibacteraceae</taxon>
        <taxon>Aquipluma</taxon>
    </lineage>
</organism>
<dbReference type="EMBL" id="AP018694">
    <property type="protein sequence ID" value="BBE18810.1"/>
    <property type="molecule type" value="Genomic_DNA"/>
</dbReference>
<gene>
    <name evidence="4" type="ORF">AQPE_2978</name>
</gene>
<evidence type="ECO:0000313" key="5">
    <source>
        <dbReference type="Proteomes" id="UP001193389"/>
    </source>
</evidence>
<dbReference type="RefSeq" id="WP_318347113.1">
    <property type="nucleotide sequence ID" value="NZ_AP018694.1"/>
</dbReference>
<keyword evidence="1 4" id="KW-0808">Transferase</keyword>
<dbReference type="InterPro" id="IPR028098">
    <property type="entry name" value="Glyco_trans_4-like_N"/>
</dbReference>
<dbReference type="GO" id="GO:0009103">
    <property type="term" value="P:lipopolysaccharide biosynthetic process"/>
    <property type="evidence" value="ECO:0007669"/>
    <property type="project" value="TreeGrafter"/>
</dbReference>
<dbReference type="PANTHER" id="PTHR46401:SF2">
    <property type="entry name" value="GLYCOSYLTRANSFERASE WBBK-RELATED"/>
    <property type="match status" value="1"/>
</dbReference>
<dbReference type="Pfam" id="PF13439">
    <property type="entry name" value="Glyco_transf_4"/>
    <property type="match status" value="1"/>
</dbReference>
<dbReference type="CDD" id="cd03809">
    <property type="entry name" value="GT4_MtfB-like"/>
    <property type="match status" value="1"/>
</dbReference>